<dbReference type="InterPro" id="IPR050638">
    <property type="entry name" value="AA-Vitamin_Transporters"/>
</dbReference>
<reference evidence="8" key="1">
    <citation type="journal article" date="2021" name="PeerJ">
        <title>Extensive microbial diversity within the chicken gut microbiome revealed by metagenomics and culture.</title>
        <authorList>
            <person name="Gilroy R."/>
            <person name="Ravi A."/>
            <person name="Getino M."/>
            <person name="Pursley I."/>
            <person name="Horton D.L."/>
            <person name="Alikhan N.F."/>
            <person name="Baker D."/>
            <person name="Gharbi K."/>
            <person name="Hall N."/>
            <person name="Watson M."/>
            <person name="Adriaenssens E.M."/>
            <person name="Foster-Nyarko E."/>
            <person name="Jarju S."/>
            <person name="Secka A."/>
            <person name="Antonio M."/>
            <person name="Oren A."/>
            <person name="Chaudhuri R.R."/>
            <person name="La Ragione R."/>
            <person name="Hildebrand F."/>
            <person name="Pallen M.J."/>
        </authorList>
    </citation>
    <scope>NUCLEOTIDE SEQUENCE</scope>
    <source>
        <strain evidence="8">ChiHjej12B11-16260</strain>
    </source>
</reference>
<evidence type="ECO:0000256" key="6">
    <source>
        <dbReference type="SAM" id="Phobius"/>
    </source>
</evidence>
<feature type="transmembrane region" description="Helical" evidence="6">
    <location>
        <begin position="279"/>
        <end position="296"/>
    </location>
</feature>
<comment type="similarity">
    <text evidence="2">Belongs to the EamA transporter family.</text>
</comment>
<dbReference type="SUPFAM" id="SSF103481">
    <property type="entry name" value="Multidrug resistance efflux transporter EmrE"/>
    <property type="match status" value="2"/>
</dbReference>
<evidence type="ECO:0000256" key="3">
    <source>
        <dbReference type="ARBA" id="ARBA00022692"/>
    </source>
</evidence>
<dbReference type="EMBL" id="DXFB01000109">
    <property type="protein sequence ID" value="HIX45360.1"/>
    <property type="molecule type" value="Genomic_DNA"/>
</dbReference>
<feature type="transmembrane region" description="Helical" evidence="6">
    <location>
        <begin position="101"/>
        <end position="120"/>
    </location>
</feature>
<feature type="transmembrane region" description="Helical" evidence="6">
    <location>
        <begin position="159"/>
        <end position="179"/>
    </location>
</feature>
<keyword evidence="3 6" id="KW-0812">Transmembrane</keyword>
<reference evidence="8" key="2">
    <citation type="submission" date="2021-04" db="EMBL/GenBank/DDBJ databases">
        <authorList>
            <person name="Gilroy R."/>
        </authorList>
    </citation>
    <scope>NUCLEOTIDE SEQUENCE</scope>
    <source>
        <strain evidence="8">ChiHjej12B11-16260</strain>
    </source>
</reference>
<feature type="domain" description="EamA" evidence="7">
    <location>
        <begin position="160"/>
        <end position="296"/>
    </location>
</feature>
<keyword evidence="5 6" id="KW-0472">Membrane</keyword>
<dbReference type="InterPro" id="IPR037185">
    <property type="entry name" value="EmrE-like"/>
</dbReference>
<evidence type="ECO:0000313" key="9">
    <source>
        <dbReference type="Proteomes" id="UP000824246"/>
    </source>
</evidence>
<feature type="domain" description="EamA" evidence="7">
    <location>
        <begin position="10"/>
        <end position="143"/>
    </location>
</feature>
<evidence type="ECO:0000313" key="8">
    <source>
        <dbReference type="EMBL" id="HIX45360.1"/>
    </source>
</evidence>
<comment type="caution">
    <text evidence="8">The sequence shown here is derived from an EMBL/GenBank/DDBJ whole genome shotgun (WGS) entry which is preliminary data.</text>
</comment>
<proteinExistence type="inferred from homology"/>
<feature type="transmembrane region" description="Helical" evidence="6">
    <location>
        <begin position="191"/>
        <end position="208"/>
    </location>
</feature>
<dbReference type="AlphaFoldDB" id="A0A9D1VRP9"/>
<evidence type="ECO:0000256" key="5">
    <source>
        <dbReference type="ARBA" id="ARBA00023136"/>
    </source>
</evidence>
<gene>
    <name evidence="8" type="ORF">H9982_03980</name>
</gene>
<dbReference type="InterPro" id="IPR000620">
    <property type="entry name" value="EamA_dom"/>
</dbReference>
<dbReference type="PANTHER" id="PTHR32322">
    <property type="entry name" value="INNER MEMBRANE TRANSPORTER"/>
    <property type="match status" value="1"/>
</dbReference>
<dbReference type="Pfam" id="PF00892">
    <property type="entry name" value="EamA"/>
    <property type="match status" value="2"/>
</dbReference>
<feature type="transmembrane region" description="Helical" evidence="6">
    <location>
        <begin position="37"/>
        <end position="60"/>
    </location>
</feature>
<organism evidence="8 9">
    <name type="scientific">Candidatus Barnesiella excrementipullorum</name>
    <dbReference type="NCBI Taxonomy" id="2838479"/>
    <lineage>
        <taxon>Bacteria</taxon>
        <taxon>Pseudomonadati</taxon>
        <taxon>Bacteroidota</taxon>
        <taxon>Bacteroidia</taxon>
        <taxon>Bacteroidales</taxon>
        <taxon>Barnesiellaceae</taxon>
        <taxon>Barnesiella</taxon>
    </lineage>
</organism>
<evidence type="ECO:0000259" key="7">
    <source>
        <dbReference type="Pfam" id="PF00892"/>
    </source>
</evidence>
<evidence type="ECO:0000256" key="1">
    <source>
        <dbReference type="ARBA" id="ARBA00004141"/>
    </source>
</evidence>
<dbReference type="PANTHER" id="PTHR32322:SF2">
    <property type="entry name" value="EAMA DOMAIN-CONTAINING PROTEIN"/>
    <property type="match status" value="1"/>
</dbReference>
<comment type="subcellular location">
    <subcellularLocation>
        <location evidence="1">Membrane</location>
        <topology evidence="1">Multi-pass membrane protein</topology>
    </subcellularLocation>
</comment>
<dbReference type="GO" id="GO:0016020">
    <property type="term" value="C:membrane"/>
    <property type="evidence" value="ECO:0007669"/>
    <property type="project" value="UniProtKB-SubCell"/>
</dbReference>
<feature type="transmembrane region" description="Helical" evidence="6">
    <location>
        <begin position="223"/>
        <end position="244"/>
    </location>
</feature>
<evidence type="ECO:0000256" key="4">
    <source>
        <dbReference type="ARBA" id="ARBA00022989"/>
    </source>
</evidence>
<keyword evidence="4 6" id="KW-1133">Transmembrane helix</keyword>
<evidence type="ECO:0000256" key="2">
    <source>
        <dbReference type="ARBA" id="ARBA00007362"/>
    </source>
</evidence>
<accession>A0A9D1VRP9</accession>
<feature type="transmembrane region" description="Helical" evidence="6">
    <location>
        <begin position="12"/>
        <end position="31"/>
    </location>
</feature>
<dbReference type="Proteomes" id="UP000824246">
    <property type="component" value="Unassembled WGS sequence"/>
</dbReference>
<feature type="transmembrane region" description="Helical" evidence="6">
    <location>
        <begin position="72"/>
        <end position="95"/>
    </location>
</feature>
<sequence length="324" mass="35450">MAMDRYKAGGHIAMLSAGIVWGLMSPISKIVFMSGEISGLTLATMRVTGAAIAFWIASLFVPNEKVPPRDLFLLFIASLLSITFNQSCFVIGLSYTTPIDATVVATTTPIITMILAAIVLKEPLTSKKALGVFMGLSGALMLILSGAHAHSNHTAVNSVLGDTLCFIAQCSFSCYLVFFKNFISKYSSITLMKWMFLFATLCVLPFDFKELTSIPYAELSMPVYAGIAYVVLMGTFFAYLMIPIGQKRLRPTTMSMYNYTQPVTASLLSIYWGMDNFSLVKAVAIILVFLGVYVVTQSKSRAQVEAEERAMKAAEAEKSPQKQD</sequence>
<protein>
    <submittedName>
        <fullName evidence="8">DMT family transporter</fullName>
    </submittedName>
</protein>
<feature type="transmembrane region" description="Helical" evidence="6">
    <location>
        <begin position="129"/>
        <end position="147"/>
    </location>
</feature>
<name>A0A9D1VRP9_9BACT</name>